<evidence type="ECO:0000259" key="2">
    <source>
        <dbReference type="Pfam" id="PF01965"/>
    </source>
</evidence>
<dbReference type="InterPro" id="IPR006286">
    <property type="entry name" value="C56_PfpI-like"/>
</dbReference>
<organism evidence="3 4">
    <name type="scientific">Nostoc linckia z8</name>
    <dbReference type="NCBI Taxonomy" id="1628746"/>
    <lineage>
        <taxon>Bacteria</taxon>
        <taxon>Bacillati</taxon>
        <taxon>Cyanobacteriota</taxon>
        <taxon>Cyanophyceae</taxon>
        <taxon>Nostocales</taxon>
        <taxon>Nostocaceae</taxon>
        <taxon>Nostoc</taxon>
    </lineage>
</organism>
<dbReference type="InterPro" id="IPR029062">
    <property type="entry name" value="Class_I_gatase-like"/>
</dbReference>
<comment type="similarity">
    <text evidence="1">Belongs to the peptidase C56 family.</text>
</comment>
<dbReference type="RefSeq" id="WP_099070541.1">
    <property type="nucleotide sequence ID" value="NZ_LAHD01000088.1"/>
</dbReference>
<accession>A0A9Q5Z8H5</accession>
<dbReference type="SUPFAM" id="SSF52317">
    <property type="entry name" value="Class I glutamine amidotransferase-like"/>
    <property type="match status" value="1"/>
</dbReference>
<dbReference type="Pfam" id="PF01965">
    <property type="entry name" value="DJ-1_PfpI"/>
    <property type="match status" value="1"/>
</dbReference>
<reference evidence="3 4" key="1">
    <citation type="submission" date="2015-02" db="EMBL/GenBank/DDBJ databases">
        <title>Nostoc linckia genome annotation.</title>
        <authorList>
            <person name="Zhou Z."/>
        </authorList>
    </citation>
    <scope>NUCLEOTIDE SEQUENCE [LARGE SCALE GENOMIC DNA]</scope>
    <source>
        <strain evidence="4">z8</strain>
    </source>
</reference>
<evidence type="ECO:0000313" key="4">
    <source>
        <dbReference type="Proteomes" id="UP000222310"/>
    </source>
</evidence>
<sequence>MARPPRILAFLDSHYDGTETAALDNFFPVRGFEVEYVGNLRGGDKAVFFNNNNPSETITVTKDIHDVDLTQYTGLVAIGGYAMDMTRYEPIVEEGPDGRPKEIPESSKFAIQAFNDPEITVGTICHSLWIFTSDPDILRGRKVTCGHNIIYDVLNAGATLAYDPVNRQLAASHVDGNLVSGRHPFAVSTFVETYYEVLKAKQ</sequence>
<dbReference type="Proteomes" id="UP000222310">
    <property type="component" value="Unassembled WGS sequence"/>
</dbReference>
<dbReference type="AlphaFoldDB" id="A0A9Q5Z8H5"/>
<feature type="domain" description="DJ-1/PfpI" evidence="2">
    <location>
        <begin position="7"/>
        <end position="194"/>
    </location>
</feature>
<gene>
    <name evidence="3" type="ORF">VF08_25410</name>
</gene>
<comment type="caution">
    <text evidence="3">The sequence shown here is derived from an EMBL/GenBank/DDBJ whole genome shotgun (WGS) entry which is preliminary data.</text>
</comment>
<evidence type="ECO:0000256" key="1">
    <source>
        <dbReference type="ARBA" id="ARBA00008542"/>
    </source>
</evidence>
<dbReference type="EMBL" id="LAHD01000088">
    <property type="protein sequence ID" value="PHJ99551.1"/>
    <property type="molecule type" value="Genomic_DNA"/>
</dbReference>
<protein>
    <recommendedName>
        <fullName evidence="2">DJ-1/PfpI domain-containing protein</fullName>
    </recommendedName>
</protein>
<evidence type="ECO:0000313" key="3">
    <source>
        <dbReference type="EMBL" id="PHJ99551.1"/>
    </source>
</evidence>
<name>A0A9Q5Z8H5_NOSLI</name>
<dbReference type="Gene3D" id="3.40.50.880">
    <property type="match status" value="1"/>
</dbReference>
<dbReference type="InterPro" id="IPR002818">
    <property type="entry name" value="DJ-1/PfpI"/>
</dbReference>
<proteinExistence type="inferred from homology"/>
<dbReference type="PANTHER" id="PTHR42733">
    <property type="entry name" value="DJ-1 PROTEIN"/>
    <property type="match status" value="1"/>
</dbReference>
<dbReference type="GeneID" id="57094615"/>